<dbReference type="Gene3D" id="1.10.357.10">
    <property type="entry name" value="Tetracycline Repressor, domain 2"/>
    <property type="match status" value="1"/>
</dbReference>
<dbReference type="PANTHER" id="PTHR47506">
    <property type="entry name" value="TRANSCRIPTIONAL REGULATORY PROTEIN"/>
    <property type="match status" value="1"/>
</dbReference>
<sequence>MGNSDNSTQEKILDATENLIIAKGIEKTSLADIAKEVGISKGTLYYHYSSKDQLIEDVADRYFNNMTQSVLEGIKDLNYGTYDFNTLSSMISDILGYRSTGRLHLSLIQEAVTRNETLRCRFIEKYSQWRGIIKYELKNLLKVESVDYEMLSFLVVAVIDGLVMESLLGLNEENIDSISKFIVKALKMETNDK</sequence>
<dbReference type="InterPro" id="IPR009057">
    <property type="entry name" value="Homeodomain-like_sf"/>
</dbReference>
<reference evidence="6 7" key="1">
    <citation type="submission" date="2016-11" db="EMBL/GenBank/DDBJ databases">
        <authorList>
            <person name="Jaros S."/>
            <person name="Januszkiewicz K."/>
            <person name="Wedrychowicz H."/>
        </authorList>
    </citation>
    <scope>NUCLEOTIDE SEQUENCE [LARGE SCALE GENOMIC DNA]</scope>
    <source>
        <strain evidence="6 7">DSM 3089</strain>
    </source>
</reference>
<protein>
    <submittedName>
        <fullName evidence="6">Transcriptional regulator, TetR family</fullName>
    </submittedName>
</protein>
<evidence type="ECO:0000256" key="2">
    <source>
        <dbReference type="ARBA" id="ARBA00023125"/>
    </source>
</evidence>
<dbReference type="InterPro" id="IPR036271">
    <property type="entry name" value="Tet_transcr_reg_TetR-rel_C_sf"/>
</dbReference>
<dbReference type="PANTHER" id="PTHR47506:SF6">
    <property type="entry name" value="HTH-TYPE TRANSCRIPTIONAL REPRESSOR NEMR"/>
    <property type="match status" value="1"/>
</dbReference>
<dbReference type="OrthoDB" id="6430772at2"/>
<keyword evidence="7" id="KW-1185">Reference proteome</keyword>
<feature type="DNA-binding region" description="H-T-H motif" evidence="4">
    <location>
        <begin position="29"/>
        <end position="48"/>
    </location>
</feature>
<name>A0A1M5WWA3_9CLOT</name>
<dbReference type="STRING" id="1121306.SAMN02745196_01923"/>
<evidence type="ECO:0000313" key="7">
    <source>
        <dbReference type="Proteomes" id="UP000184526"/>
    </source>
</evidence>
<feature type="domain" description="HTH tetR-type" evidence="5">
    <location>
        <begin position="6"/>
        <end position="66"/>
    </location>
</feature>
<dbReference type="InterPro" id="IPR001647">
    <property type="entry name" value="HTH_TetR"/>
</dbReference>
<gene>
    <name evidence="6" type="ORF">SAMN02745196_01923</name>
</gene>
<proteinExistence type="predicted"/>
<dbReference type="EMBL" id="FQXP01000006">
    <property type="protein sequence ID" value="SHH91926.1"/>
    <property type="molecule type" value="Genomic_DNA"/>
</dbReference>
<evidence type="ECO:0000256" key="3">
    <source>
        <dbReference type="ARBA" id="ARBA00023163"/>
    </source>
</evidence>
<evidence type="ECO:0000259" key="5">
    <source>
        <dbReference type="PROSITE" id="PS50977"/>
    </source>
</evidence>
<keyword evidence="1" id="KW-0805">Transcription regulation</keyword>
<dbReference type="AlphaFoldDB" id="A0A1M5WWA3"/>
<keyword evidence="3" id="KW-0804">Transcription</keyword>
<keyword evidence="2 4" id="KW-0238">DNA-binding</keyword>
<evidence type="ECO:0000313" key="6">
    <source>
        <dbReference type="EMBL" id="SHH91926.1"/>
    </source>
</evidence>
<dbReference type="SUPFAM" id="SSF48498">
    <property type="entry name" value="Tetracyclin repressor-like, C-terminal domain"/>
    <property type="match status" value="1"/>
</dbReference>
<evidence type="ECO:0000256" key="1">
    <source>
        <dbReference type="ARBA" id="ARBA00023015"/>
    </source>
</evidence>
<dbReference type="PROSITE" id="PS50977">
    <property type="entry name" value="HTH_TETR_2"/>
    <property type="match status" value="1"/>
</dbReference>
<dbReference type="Pfam" id="PF00440">
    <property type="entry name" value="TetR_N"/>
    <property type="match status" value="1"/>
</dbReference>
<evidence type="ECO:0000256" key="4">
    <source>
        <dbReference type="PROSITE-ProRule" id="PRU00335"/>
    </source>
</evidence>
<dbReference type="PRINTS" id="PR00455">
    <property type="entry name" value="HTHTETR"/>
</dbReference>
<accession>A0A1M5WWA3</accession>
<organism evidence="6 7">
    <name type="scientific">Clostridium collagenovorans DSM 3089</name>
    <dbReference type="NCBI Taxonomy" id="1121306"/>
    <lineage>
        <taxon>Bacteria</taxon>
        <taxon>Bacillati</taxon>
        <taxon>Bacillota</taxon>
        <taxon>Clostridia</taxon>
        <taxon>Eubacteriales</taxon>
        <taxon>Clostridiaceae</taxon>
        <taxon>Clostridium</taxon>
    </lineage>
</organism>
<dbReference type="GO" id="GO:0003677">
    <property type="term" value="F:DNA binding"/>
    <property type="evidence" value="ECO:0007669"/>
    <property type="project" value="UniProtKB-UniRule"/>
</dbReference>
<dbReference type="RefSeq" id="WP_072831801.1">
    <property type="nucleotide sequence ID" value="NZ_FQXP01000006.1"/>
</dbReference>
<dbReference type="SUPFAM" id="SSF46689">
    <property type="entry name" value="Homeodomain-like"/>
    <property type="match status" value="1"/>
</dbReference>
<dbReference type="Proteomes" id="UP000184526">
    <property type="component" value="Unassembled WGS sequence"/>
</dbReference>